<evidence type="ECO:0000313" key="3">
    <source>
        <dbReference type="Proteomes" id="UP000253498"/>
    </source>
</evidence>
<proteinExistence type="predicted"/>
<dbReference type="InterPro" id="IPR015032">
    <property type="entry name" value="ThsB__TIR-like_domain"/>
</dbReference>
<evidence type="ECO:0000313" key="2">
    <source>
        <dbReference type="EMBL" id="RBT70322.1"/>
    </source>
</evidence>
<name>A0AB37IDE6_ENTHR</name>
<comment type="caution">
    <text evidence="2">The sequence shown here is derived from an EMBL/GenBank/DDBJ whole genome shotgun (WGS) entry which is preliminary data.</text>
</comment>
<dbReference type="Proteomes" id="UP000253498">
    <property type="component" value="Unassembled WGS sequence"/>
</dbReference>
<accession>A0AB37IDE6</accession>
<dbReference type="RefSeq" id="WP_096709507.1">
    <property type="nucleotide sequence ID" value="NZ_JBFCRC010000002.1"/>
</dbReference>
<gene>
    <name evidence="2" type="ORF">EB03_00172</name>
</gene>
<dbReference type="Gene3D" id="3.40.50.11200">
    <property type="match status" value="1"/>
</dbReference>
<dbReference type="EMBL" id="LESJ01000002">
    <property type="protein sequence ID" value="RBT70322.1"/>
    <property type="molecule type" value="Genomic_DNA"/>
</dbReference>
<dbReference type="Pfam" id="PF08937">
    <property type="entry name" value="ThsB_TIR"/>
    <property type="match status" value="1"/>
</dbReference>
<organism evidence="2 3">
    <name type="scientific">Enterococcus hirae</name>
    <dbReference type="NCBI Taxonomy" id="1354"/>
    <lineage>
        <taxon>Bacteria</taxon>
        <taxon>Bacillati</taxon>
        <taxon>Bacillota</taxon>
        <taxon>Bacilli</taxon>
        <taxon>Lactobacillales</taxon>
        <taxon>Enterococcaceae</taxon>
        <taxon>Enterococcus</taxon>
    </lineage>
</organism>
<sequence length="173" mass="20428">MAYRNKTYVAFDGDNDMKYYRTMQMWKQNDSSTFNFYDAHDLNNALDTSSEETIKRKLRERMSNSKVFVLLVGEKTRYLHKFVSWEIEQAIKLDLPIIVVNLPESIGGEGKRKMDRERRPKKAKETLAIHISFKSKILQYALENWPVSHKDYKKSNENGPYVYKDSVYKNLGL</sequence>
<dbReference type="AlphaFoldDB" id="A0AB37IDE6"/>
<feature type="domain" description="Thoeris protein ThsB TIR-like" evidence="1">
    <location>
        <begin position="8"/>
        <end position="104"/>
    </location>
</feature>
<evidence type="ECO:0000259" key="1">
    <source>
        <dbReference type="Pfam" id="PF08937"/>
    </source>
</evidence>
<protein>
    <recommendedName>
        <fullName evidence="1">Thoeris protein ThsB TIR-like domain-containing protein</fullName>
    </recommendedName>
</protein>
<reference evidence="2 3" key="1">
    <citation type="submission" date="2015-06" db="EMBL/GenBank/DDBJ databases">
        <title>The Genome Sequence of Enterococcus hirae 88EA1.</title>
        <authorList>
            <consortium name="The Broad Institute Genomics Platform"/>
            <consortium name="The Broad Institute Genome Sequencing Center for Infectious Disease"/>
            <person name="Earl A.M."/>
            <person name="Van Tyne D."/>
            <person name="Lebreton F."/>
            <person name="Saavedra J.T."/>
            <person name="Gilmore M.S."/>
            <person name="Manson McGuire A."/>
            <person name="Clock S."/>
            <person name="Crupain M."/>
            <person name="Rangan U."/>
            <person name="Young S."/>
            <person name="Abouelleil A."/>
            <person name="Cao P."/>
            <person name="Chapman S.B."/>
            <person name="Griggs A."/>
            <person name="Priest M."/>
            <person name="Shea T."/>
            <person name="Wortman J."/>
            <person name="Nusbaum C."/>
            <person name="Birren B."/>
        </authorList>
    </citation>
    <scope>NUCLEOTIDE SEQUENCE [LARGE SCALE GENOMIC DNA]</scope>
    <source>
        <strain evidence="2 3">88EA1</strain>
    </source>
</reference>